<feature type="transmembrane region" description="Helical" evidence="1">
    <location>
        <begin position="463"/>
        <end position="485"/>
    </location>
</feature>
<dbReference type="InParanoid" id="K9TIT4"/>
<dbReference type="KEGG" id="oac:Oscil6304_2297"/>
<reference evidence="2 3" key="1">
    <citation type="submission" date="2012-06" db="EMBL/GenBank/DDBJ databases">
        <title>Finished chromosome of genome of Oscillatoria acuminata PCC 6304.</title>
        <authorList>
            <consortium name="US DOE Joint Genome Institute"/>
            <person name="Gugger M."/>
            <person name="Coursin T."/>
            <person name="Rippka R."/>
            <person name="Tandeau De Marsac N."/>
            <person name="Huntemann M."/>
            <person name="Wei C.-L."/>
            <person name="Han J."/>
            <person name="Detter J.C."/>
            <person name="Han C."/>
            <person name="Tapia R."/>
            <person name="Davenport K."/>
            <person name="Daligault H."/>
            <person name="Erkkila T."/>
            <person name="Gu W."/>
            <person name="Munk A.C.C."/>
            <person name="Teshima H."/>
            <person name="Xu Y."/>
            <person name="Chain P."/>
            <person name="Chen A."/>
            <person name="Krypides N."/>
            <person name="Mavromatis K."/>
            <person name="Markowitz V."/>
            <person name="Szeto E."/>
            <person name="Ivanova N."/>
            <person name="Mikhailova N."/>
            <person name="Ovchinnikova G."/>
            <person name="Pagani I."/>
            <person name="Pati A."/>
            <person name="Goodwin L."/>
            <person name="Peters L."/>
            <person name="Pitluck S."/>
            <person name="Woyke T."/>
            <person name="Kerfeld C."/>
        </authorList>
    </citation>
    <scope>NUCLEOTIDE SEQUENCE [LARGE SCALE GENOMIC DNA]</scope>
    <source>
        <strain evidence="2 3">PCC 6304</strain>
    </source>
</reference>
<sequence length="511" mass="57145">MTPHLMDRLGEWNPQFVRELKGRLTGRNITFAVGLSVLAQLVLFLTFISQLPALDNTYYSGYYCRLYEKDYYCLAVDWLAWWKVLNHLFYWIFPLVLLSGGVYLLIADLAREERRGTLSFIRLSPQSSQSILIGKLLGIPVLIYLAVAVALPMYAISATFAQIPLLEMFSFSLLLAALCAVFYSAAVLFTLMGGQQAFVGAGITLGIVWWVMNLQLNNYDWGPLQWFDFTFNRDNLLNLQLFAISNCAIWTYWIWRGLHRRFRNPTATIISKKQSYALVFCWNFLLLGFVTPSVDSGVSTYLWFNSLGWIATLNLFLFLGLIAALSPPRQTLLDWARYAHQAKGRSVLQDLIWGEKSPAPVAIAICVIITALVFIPWVLLWPLEMASKLHAIAAVGIYVILTAIYAVLAQIMLLLKSKKRALWATGVVAAAIGVPVLILSLLGGRPETIPELYLLSILSLSGLEYATTTPIFMAFLGHLAILAGLSLKLRQQLNLAGESATKALLMGRKVS</sequence>
<keyword evidence="1" id="KW-1133">Transmembrane helix</keyword>
<dbReference type="EMBL" id="CP003607">
    <property type="protein sequence ID" value="AFY81929.1"/>
    <property type="molecule type" value="Genomic_DNA"/>
</dbReference>
<feature type="transmembrane region" description="Helical" evidence="1">
    <location>
        <begin position="168"/>
        <end position="191"/>
    </location>
</feature>
<dbReference type="Proteomes" id="UP000010367">
    <property type="component" value="Chromosome"/>
</dbReference>
<keyword evidence="3" id="KW-1185">Reference proteome</keyword>
<gene>
    <name evidence="2" type="ORF">Oscil6304_2297</name>
</gene>
<dbReference type="eggNOG" id="COG1668">
    <property type="taxonomic scope" value="Bacteria"/>
</dbReference>
<keyword evidence="1" id="KW-0472">Membrane</keyword>
<protein>
    <submittedName>
        <fullName evidence="2">Uncharacterized protein</fullName>
    </submittedName>
</protein>
<dbReference type="HOGENOM" id="CLU_031448_0_0_3"/>
<feature type="transmembrane region" description="Helical" evidence="1">
    <location>
        <begin position="131"/>
        <end position="156"/>
    </location>
</feature>
<feature type="transmembrane region" description="Helical" evidence="1">
    <location>
        <begin position="306"/>
        <end position="325"/>
    </location>
</feature>
<dbReference type="AlphaFoldDB" id="K9TIT4"/>
<dbReference type="RefSeq" id="WP_015148571.1">
    <property type="nucleotide sequence ID" value="NC_019693.1"/>
</dbReference>
<feature type="transmembrane region" description="Helical" evidence="1">
    <location>
        <begin position="389"/>
        <end position="415"/>
    </location>
</feature>
<accession>K9TIT4</accession>
<dbReference type="STRING" id="56110.Oscil6304_2297"/>
<feature type="transmembrane region" description="Helical" evidence="1">
    <location>
        <begin position="198"/>
        <end position="216"/>
    </location>
</feature>
<evidence type="ECO:0000256" key="1">
    <source>
        <dbReference type="SAM" id="Phobius"/>
    </source>
</evidence>
<evidence type="ECO:0000313" key="2">
    <source>
        <dbReference type="EMBL" id="AFY81929.1"/>
    </source>
</evidence>
<name>K9TIT4_9CYAN</name>
<feature type="transmembrane region" description="Helical" evidence="1">
    <location>
        <begin position="422"/>
        <end position="443"/>
    </location>
</feature>
<feature type="transmembrane region" description="Helical" evidence="1">
    <location>
        <begin position="236"/>
        <end position="255"/>
    </location>
</feature>
<proteinExistence type="predicted"/>
<feature type="transmembrane region" description="Helical" evidence="1">
    <location>
        <begin position="361"/>
        <end position="383"/>
    </location>
</feature>
<keyword evidence="1" id="KW-0812">Transmembrane</keyword>
<feature type="transmembrane region" description="Helical" evidence="1">
    <location>
        <begin position="276"/>
        <end position="294"/>
    </location>
</feature>
<organism evidence="2 3">
    <name type="scientific">Oscillatoria acuminata PCC 6304</name>
    <dbReference type="NCBI Taxonomy" id="56110"/>
    <lineage>
        <taxon>Bacteria</taxon>
        <taxon>Bacillati</taxon>
        <taxon>Cyanobacteriota</taxon>
        <taxon>Cyanophyceae</taxon>
        <taxon>Oscillatoriophycideae</taxon>
        <taxon>Oscillatoriales</taxon>
        <taxon>Oscillatoriaceae</taxon>
        <taxon>Oscillatoria</taxon>
    </lineage>
</organism>
<evidence type="ECO:0000313" key="3">
    <source>
        <dbReference type="Proteomes" id="UP000010367"/>
    </source>
</evidence>
<feature type="transmembrane region" description="Helical" evidence="1">
    <location>
        <begin position="88"/>
        <end position="110"/>
    </location>
</feature>
<dbReference type="PATRIC" id="fig|56110.3.peg.2731"/>
<feature type="transmembrane region" description="Helical" evidence="1">
    <location>
        <begin position="28"/>
        <end position="48"/>
    </location>
</feature>
<dbReference type="OrthoDB" id="458286at2"/>